<reference evidence="2 3" key="1">
    <citation type="submission" date="2017-06" db="EMBL/GenBank/DDBJ databases">
        <title>Investigating the central metabolism of Clostridium thermosuccinogenes.</title>
        <authorList>
            <person name="Koendjbiharie J.G."/>
            <person name="van Kranenburg R."/>
        </authorList>
    </citation>
    <scope>NUCLEOTIDE SEQUENCE [LARGE SCALE GENOMIC DNA]</scope>
    <source>
        <strain evidence="2 3">DSM 5806</strain>
    </source>
</reference>
<proteinExistence type="predicted"/>
<evidence type="ECO:0000313" key="2">
    <source>
        <dbReference type="EMBL" id="PNT96799.1"/>
    </source>
</evidence>
<dbReference type="SUPFAM" id="SSF109604">
    <property type="entry name" value="HD-domain/PDEase-like"/>
    <property type="match status" value="1"/>
</dbReference>
<evidence type="ECO:0000259" key="1">
    <source>
        <dbReference type="SMART" id="SM00471"/>
    </source>
</evidence>
<accession>A0A2K2F9Y3</accession>
<dbReference type="InterPro" id="IPR003607">
    <property type="entry name" value="HD/PDEase_dom"/>
</dbReference>
<name>A0A2K2F9Y3_9CLOT</name>
<evidence type="ECO:0000313" key="3">
    <source>
        <dbReference type="Proteomes" id="UP000236151"/>
    </source>
</evidence>
<protein>
    <recommendedName>
        <fullName evidence="1">HD/PDEase domain-containing protein</fullName>
    </recommendedName>
</protein>
<dbReference type="AlphaFoldDB" id="A0A2K2F9Y3"/>
<dbReference type="EMBL" id="NIOJ01000044">
    <property type="protein sequence ID" value="PNT96799.1"/>
    <property type="molecule type" value="Genomic_DNA"/>
</dbReference>
<dbReference type="PANTHER" id="PTHR33594">
    <property type="entry name" value="SUPERFAMILY HYDROLASE, PUTATIVE (AFU_ORTHOLOGUE AFUA_1G03035)-RELATED"/>
    <property type="match status" value="1"/>
</dbReference>
<dbReference type="RefSeq" id="WP_103082439.1">
    <property type="nucleotide sequence ID" value="NZ_CP021850.1"/>
</dbReference>
<dbReference type="Proteomes" id="UP000236151">
    <property type="component" value="Unassembled WGS sequence"/>
</dbReference>
<dbReference type="KEGG" id="cthd:CDO33_08280"/>
<dbReference type="Gene3D" id="1.10.3210.10">
    <property type="entry name" value="Hypothetical protein af1432"/>
    <property type="match status" value="1"/>
</dbReference>
<dbReference type="OrthoDB" id="9797344at2"/>
<organism evidence="2 3">
    <name type="scientific">Clostridium thermosuccinogenes</name>
    <dbReference type="NCBI Taxonomy" id="84032"/>
    <lineage>
        <taxon>Bacteria</taxon>
        <taxon>Bacillati</taxon>
        <taxon>Bacillota</taxon>
        <taxon>Clostridia</taxon>
        <taxon>Eubacteriales</taxon>
        <taxon>Clostridiaceae</taxon>
        <taxon>Clostridium</taxon>
    </lineage>
</organism>
<dbReference type="PANTHER" id="PTHR33594:SF1">
    <property type="entry name" value="HD_PDEASE DOMAIN-CONTAINING PROTEIN"/>
    <property type="match status" value="1"/>
</dbReference>
<comment type="caution">
    <text evidence="2">The sequence shown here is derived from an EMBL/GenBank/DDBJ whole genome shotgun (WGS) entry which is preliminary data.</text>
</comment>
<dbReference type="CDD" id="cd00077">
    <property type="entry name" value="HDc"/>
    <property type="match status" value="1"/>
</dbReference>
<dbReference type="SMART" id="SM00471">
    <property type="entry name" value="HDc"/>
    <property type="match status" value="1"/>
</dbReference>
<keyword evidence="3" id="KW-1185">Reference proteome</keyword>
<gene>
    <name evidence="2" type="ORF">CDQ84_14420</name>
</gene>
<feature type="domain" description="HD/PDEase" evidence="1">
    <location>
        <begin position="28"/>
        <end position="146"/>
    </location>
</feature>
<dbReference type="InterPro" id="IPR006674">
    <property type="entry name" value="HD_domain"/>
</dbReference>
<dbReference type="Pfam" id="PF01966">
    <property type="entry name" value="HD"/>
    <property type="match status" value="1"/>
</dbReference>
<sequence>MYEEMLQYVKNCLVTNNGDEGTKVSPFPFRKRSDHIRRVFMWAQRLVEDIPSINRKAVLVAAIFHDVGYSVSSDNSKHAKNSAAICKKYLAENGYDTDFINLVVYLVENHSNKRLMREEGTPLELILLMEADLLDETGALSIIWDCMAMGMQEVQTYEKAYNHILKYSCTQLNENPMITTKAKEFWRKKQELLCEFVEHLSFDLGL</sequence>